<name>A0A8S5VDQ5_9CAUD</name>
<accession>A0A8S5VDQ5</accession>
<protein>
    <submittedName>
        <fullName evidence="1">Uncharacterized protein</fullName>
    </submittedName>
</protein>
<evidence type="ECO:0000313" key="1">
    <source>
        <dbReference type="EMBL" id="DAG04747.1"/>
    </source>
</evidence>
<sequence length="109" mass="13216">MKRTKSMVYRETYESEDLYITTINDGDLYRQMIFPFIDKLKKKYKAGKYDKEKAIDYYFQIATEEAKRYHKKFGSAGIEFNRVFDVQCRFTVAADMELYYFENDVSREE</sequence>
<dbReference type="EMBL" id="BK016245">
    <property type="protein sequence ID" value="DAG04747.1"/>
    <property type="molecule type" value="Genomic_DNA"/>
</dbReference>
<reference evidence="1" key="1">
    <citation type="journal article" date="2021" name="Proc. Natl. Acad. Sci. U.S.A.">
        <title>A Catalog of Tens of Thousands of Viruses from Human Metagenomes Reveals Hidden Associations with Chronic Diseases.</title>
        <authorList>
            <person name="Tisza M.J."/>
            <person name="Buck C.B."/>
        </authorList>
    </citation>
    <scope>NUCLEOTIDE SEQUENCE</scope>
    <source>
        <strain evidence="1">CtGa111</strain>
    </source>
</reference>
<organism evidence="1">
    <name type="scientific">Siphoviridae sp. ctGa111</name>
    <dbReference type="NCBI Taxonomy" id="2825413"/>
    <lineage>
        <taxon>Viruses</taxon>
        <taxon>Duplodnaviria</taxon>
        <taxon>Heunggongvirae</taxon>
        <taxon>Uroviricota</taxon>
        <taxon>Caudoviricetes</taxon>
    </lineage>
</organism>
<proteinExistence type="predicted"/>